<dbReference type="RefSeq" id="WP_348714307.1">
    <property type="nucleotide sequence ID" value="NZ_CAXJIO010000010.1"/>
</dbReference>
<dbReference type="EMBL" id="CAXJIO010000010">
    <property type="protein sequence ID" value="CAL2102216.1"/>
    <property type="molecule type" value="Genomic_DNA"/>
</dbReference>
<keyword evidence="2" id="KW-1185">Reference proteome</keyword>
<evidence type="ECO:0000313" key="2">
    <source>
        <dbReference type="Proteomes" id="UP001497527"/>
    </source>
</evidence>
<name>A0ABM9P9F6_9FLAO</name>
<sequence length="488" mass="56076">MKKVTIIFILFFGTLSSNIVSQTTDRALIASKLEFFYYDNPRVDSLIGVNNTQVAAGTENGAFWTNANTGPLRTFVRALLKDPSNGGDQSLQYYTAKMLRLNSRKIAVFLWNDLTTFNQSQVPSNIHNPRPDSRGRVWPHASHWTTSQQPNWGGYMDIGIYYINRTSRGTARANGQAWLKETFLHELMHAEDQTNSLPLPFYVDGHWYHYGQDGTHFYTEAVPSKRFAYMESIAHVAPFYYNFSLFEHHFNWFTSNGTIRVERNAPPQWRRWMAQIFGTYSGHVWLYDEIREATGSNGTNINSSYRGYRIQDIPPKFIVHNETIMGMIMTMTSMHVAEIDPFMWAVKTFNTRISANQSQDPFALFIEIFAEGMLQDGESFSAIKQELASRNYSSADVDTPYTFILPLAYSDYFSGYTATNKNDFKQMFNNELDSDLVDIYWDHFKDRVRTGVPIRSGRSWTDMTTIATQCGVNQSYLPGTSGRRYEGN</sequence>
<evidence type="ECO:0000313" key="1">
    <source>
        <dbReference type="EMBL" id="CAL2102216.1"/>
    </source>
</evidence>
<organism evidence="1 2">
    <name type="scientific">Tenacibaculum polynesiense</name>
    <dbReference type="NCBI Taxonomy" id="3137857"/>
    <lineage>
        <taxon>Bacteria</taxon>
        <taxon>Pseudomonadati</taxon>
        <taxon>Bacteroidota</taxon>
        <taxon>Flavobacteriia</taxon>
        <taxon>Flavobacteriales</taxon>
        <taxon>Flavobacteriaceae</taxon>
        <taxon>Tenacibaculum</taxon>
    </lineage>
</organism>
<proteinExistence type="predicted"/>
<comment type="caution">
    <text evidence="1">The sequence shown here is derived from an EMBL/GenBank/DDBJ whole genome shotgun (WGS) entry which is preliminary data.</text>
</comment>
<gene>
    <name evidence="1" type="ORF">T190423A01A_10779</name>
</gene>
<accession>A0ABM9P9F6</accession>
<protein>
    <submittedName>
        <fullName evidence="1">Uncharacterized protein</fullName>
    </submittedName>
</protein>
<reference evidence="1 2" key="1">
    <citation type="submission" date="2024-05" db="EMBL/GenBank/DDBJ databases">
        <authorList>
            <person name="Duchaud E."/>
        </authorList>
    </citation>
    <scope>NUCLEOTIDE SEQUENCE [LARGE SCALE GENOMIC DNA]</scope>
    <source>
        <strain evidence="1">Ena-SAMPLE-TAB-13-05-2024-13:56:06:370-140308</strain>
    </source>
</reference>
<dbReference type="Proteomes" id="UP001497527">
    <property type="component" value="Unassembled WGS sequence"/>
</dbReference>